<dbReference type="OMA" id="HHIRKGR"/>
<dbReference type="GO" id="GO:1904047">
    <property type="term" value="F:S-adenosyl-L-methionine binding"/>
    <property type="evidence" value="ECO:0007669"/>
    <property type="project" value="UniProtKB-UniRule"/>
</dbReference>
<dbReference type="NCBIfam" id="NF002621">
    <property type="entry name" value="PRK02287.1"/>
    <property type="match status" value="1"/>
</dbReference>
<feature type="binding site" evidence="6">
    <location>
        <position position="68"/>
    </location>
    <ligand>
        <name>S-adenosyl-L-methionine</name>
        <dbReference type="ChEBI" id="CHEBI:59789"/>
    </ligand>
</feature>
<dbReference type="PANTHER" id="PTHR20426">
    <property type="entry name" value="RIBOSOME BIOGENESIS PROTEIN TSR3 HOMOLOG"/>
    <property type="match status" value="1"/>
</dbReference>
<comment type="catalytic activity">
    <reaction evidence="6">
        <text>an N(1)-methylpseudouridine in rRNA + S-adenosyl-L-methionine = N(1)-methyl-N(3)-[(3S)-3-amino-3-carboxypropyl]pseudouridine in rRNA + S-methyl-5'-thioadenosine + H(+)</text>
        <dbReference type="Rhea" id="RHEA:63296"/>
        <dbReference type="Rhea" id="RHEA-COMP:11634"/>
        <dbReference type="Rhea" id="RHEA-COMP:16310"/>
        <dbReference type="ChEBI" id="CHEBI:15378"/>
        <dbReference type="ChEBI" id="CHEBI:17509"/>
        <dbReference type="ChEBI" id="CHEBI:59789"/>
        <dbReference type="ChEBI" id="CHEBI:74890"/>
        <dbReference type="ChEBI" id="CHEBI:146234"/>
        <dbReference type="EC" id="2.5.1.157"/>
    </reaction>
</comment>
<dbReference type="STRING" id="1064592.G0VIR5"/>
<sequence length="323" mass="36702">MGKGKNKKRDDGDSKGRQHRGANGHSSRHNHKNMEMRKHENEDTSNVKKIPVKLGMWDFDHCDPKRCSGKKLERLGLIKSLKIGQRFQGLIISPNGKKVVSPEDADIIKEFGAAVVECSWARLDEIPFSKLNGGNGGKNERLLPYLVAANQVNYGRPWKLNCVEALAACFAIIGRSDWAADLLSNFSWGMNFLTLNEELFELYSQCTDSDSIQEAQEAWLNKIDEEAKERKLQAQDNDIWLMGNTNRVNDNLRDLTLSDGDEDEEEEDAEDYLTEKSVKYDNLGNVIESSEDEITLRYDNLGNVIEEEEEEKRYDALGNLIEN</sequence>
<dbReference type="EMBL" id="HE576759">
    <property type="protein sequence ID" value="CCC71391.1"/>
    <property type="molecule type" value="Genomic_DNA"/>
</dbReference>
<dbReference type="InterPro" id="IPR007209">
    <property type="entry name" value="RNaseL-inhib-like_metal-bd_dom"/>
</dbReference>
<keyword evidence="6" id="KW-0539">Nucleus</keyword>
<reference key="2">
    <citation type="submission" date="2011-08" db="EMBL/GenBank/DDBJ databases">
        <title>Genome sequence of Naumovozyma castellii.</title>
        <authorList>
            <person name="Gordon J.L."/>
            <person name="Armisen D."/>
            <person name="Proux-Wera E."/>
            <person name="OhEigeartaigh S.S."/>
            <person name="Byrne K.P."/>
            <person name="Wolfe K.H."/>
        </authorList>
    </citation>
    <scope>NUCLEOTIDE SEQUENCE</scope>
    <source>
        <strain>Type strain:CBS 4309</strain>
    </source>
</reference>
<dbReference type="KEGG" id="ncs:NCAS_0H00810"/>
<dbReference type="OrthoDB" id="10262062at2759"/>
<dbReference type="GO" id="GO:0000455">
    <property type="term" value="P:enzyme-directed rRNA pseudouridine synthesis"/>
    <property type="evidence" value="ECO:0007669"/>
    <property type="project" value="UniProtKB-UniRule"/>
</dbReference>
<feature type="binding site" evidence="6">
    <location>
        <position position="158"/>
    </location>
    <ligand>
        <name>S-adenosyl-L-methionine</name>
        <dbReference type="ChEBI" id="CHEBI:59789"/>
    </ligand>
</feature>
<feature type="binding site" evidence="6">
    <location>
        <position position="116"/>
    </location>
    <ligand>
        <name>S-adenosyl-L-methionine</name>
        <dbReference type="ChEBI" id="CHEBI:59789"/>
    </ligand>
</feature>
<dbReference type="FunCoup" id="G0VIR5">
    <property type="interactions" value="845"/>
</dbReference>
<dbReference type="HAMAP" id="MF_01116">
    <property type="entry name" value="TSR3"/>
    <property type="match status" value="1"/>
</dbReference>
<comment type="catalytic activity">
    <reaction evidence="6">
        <text>N(1)-methylpseudouridine(1191) in yeast 18S rRNA + S-adenosyl-L-methionine = N(1)-methyl-N(3)-[(3S)-3-amino-3-carboxypropyl]pseudouridine(1191) in yeast 18S rRNA + S-methyl-5'-thioadenosine + H(+)</text>
        <dbReference type="Rhea" id="RHEA:63300"/>
        <dbReference type="Rhea" id="RHEA-COMP:13852"/>
        <dbReference type="Rhea" id="RHEA-COMP:16309"/>
        <dbReference type="ChEBI" id="CHEBI:15378"/>
        <dbReference type="ChEBI" id="CHEBI:17509"/>
        <dbReference type="ChEBI" id="CHEBI:59789"/>
        <dbReference type="ChEBI" id="CHEBI:74890"/>
        <dbReference type="ChEBI" id="CHEBI:146234"/>
    </reaction>
</comment>
<feature type="compositionally biased region" description="Acidic residues" evidence="7">
    <location>
        <begin position="259"/>
        <end position="271"/>
    </location>
</feature>
<evidence type="ECO:0000313" key="10">
    <source>
        <dbReference type="EMBL" id="CCC71391.1"/>
    </source>
</evidence>
<reference evidence="10 11" key="1">
    <citation type="journal article" date="2011" name="Proc. Natl. Acad. Sci. U.S.A.">
        <title>Evolutionary erosion of yeast sex chromosomes by mating-type switching accidents.</title>
        <authorList>
            <person name="Gordon J.L."/>
            <person name="Armisen D."/>
            <person name="Proux-Wera E."/>
            <person name="Oheigeartaigh S.S."/>
            <person name="Byrne K.P."/>
            <person name="Wolfe K.H."/>
        </authorList>
    </citation>
    <scope>NUCLEOTIDE SEQUENCE [LARGE SCALE GENOMIC DNA]</scope>
    <source>
        <strain evidence="11">ATCC 76901 / BCRC 22586 / CBS 4309 / NBRC 1992 / NRRL Y-12630</strain>
    </source>
</reference>
<dbReference type="GeneID" id="96905071"/>
<dbReference type="RefSeq" id="XP_003677741.1">
    <property type="nucleotide sequence ID" value="XM_003677693.1"/>
</dbReference>
<keyword evidence="11" id="KW-1185">Reference proteome</keyword>
<gene>
    <name evidence="10" type="primary">NCAS0H00810</name>
    <name evidence="6" type="synonym">TSR3</name>
    <name evidence="10" type="ordered locus">NCAS_0H00810</name>
</gene>
<dbReference type="InterPro" id="IPR022968">
    <property type="entry name" value="Tsr3-like"/>
</dbReference>
<evidence type="ECO:0000259" key="8">
    <source>
        <dbReference type="Pfam" id="PF04034"/>
    </source>
</evidence>
<evidence type="ECO:0000256" key="4">
    <source>
        <dbReference type="ARBA" id="ARBA00022679"/>
    </source>
</evidence>
<name>G0VIR5_NAUCA</name>
<feature type="region of interest" description="Disordered" evidence="7">
    <location>
        <begin position="252"/>
        <end position="271"/>
    </location>
</feature>
<proteinExistence type="inferred from homology"/>
<evidence type="ECO:0000256" key="2">
    <source>
        <dbReference type="ARBA" id="ARBA00022517"/>
    </source>
</evidence>
<keyword evidence="1 6" id="KW-0963">Cytoplasm</keyword>
<dbReference type="Proteomes" id="UP000001640">
    <property type="component" value="Chromosome 8"/>
</dbReference>
<organism evidence="10 11">
    <name type="scientific">Naumovozyma castellii</name>
    <name type="common">Yeast</name>
    <name type="synonym">Saccharomyces castellii</name>
    <dbReference type="NCBI Taxonomy" id="27288"/>
    <lineage>
        <taxon>Eukaryota</taxon>
        <taxon>Fungi</taxon>
        <taxon>Dikarya</taxon>
        <taxon>Ascomycota</taxon>
        <taxon>Saccharomycotina</taxon>
        <taxon>Saccharomycetes</taxon>
        <taxon>Saccharomycetales</taxon>
        <taxon>Saccharomycetaceae</taxon>
        <taxon>Naumovozyma</taxon>
    </lineage>
</organism>
<dbReference type="InterPro" id="IPR007177">
    <property type="entry name" value="Tsr3_C"/>
</dbReference>
<dbReference type="eggNOG" id="KOG3154">
    <property type="taxonomic scope" value="Eukaryota"/>
</dbReference>
<evidence type="ECO:0000259" key="9">
    <source>
        <dbReference type="Pfam" id="PF04068"/>
    </source>
</evidence>
<dbReference type="HOGENOM" id="CLU_035060_0_0_1"/>
<dbReference type="GO" id="GO:0005737">
    <property type="term" value="C:cytoplasm"/>
    <property type="evidence" value="ECO:0007669"/>
    <property type="project" value="UniProtKB-SubCell"/>
</dbReference>
<evidence type="ECO:0000256" key="3">
    <source>
        <dbReference type="ARBA" id="ARBA00022552"/>
    </source>
</evidence>
<keyword evidence="4 6" id="KW-0808">Transferase</keyword>
<dbReference type="EC" id="2.5.1.157" evidence="6"/>
<dbReference type="InParanoid" id="G0VIR5"/>
<feature type="domain" description="RNase L inhibitor RLI-like possible metal-binding" evidence="9">
    <location>
        <begin position="53"/>
        <end position="86"/>
    </location>
</feature>
<evidence type="ECO:0000313" key="11">
    <source>
        <dbReference type="Proteomes" id="UP000001640"/>
    </source>
</evidence>
<feature type="compositionally biased region" description="Basic residues" evidence="7">
    <location>
        <begin position="17"/>
        <end position="31"/>
    </location>
</feature>
<evidence type="ECO:0000256" key="5">
    <source>
        <dbReference type="ARBA" id="ARBA00022691"/>
    </source>
</evidence>
<dbReference type="GO" id="GO:0005634">
    <property type="term" value="C:nucleus"/>
    <property type="evidence" value="ECO:0007669"/>
    <property type="project" value="UniProtKB-SubCell"/>
</dbReference>
<comment type="function">
    <text evidence="6">Aminocarboxypropyltransferase that catalyzes the aminocarboxypropyl transfer on pseudouridine at position 1191 (Psi1191) in 18S rRNA. It constitutes the last step in biosynthesis of the hypermodified N1-methyl-N3-(3-amino-3-carboxypropyl) pseudouridine (m1acp3-Psi) conserved in eukaryotic 18S rRNA.</text>
</comment>
<dbReference type="Pfam" id="PF04034">
    <property type="entry name" value="Ribo_biogen_C"/>
    <property type="match status" value="1"/>
</dbReference>
<keyword evidence="2 6" id="KW-0690">Ribosome biogenesis</keyword>
<comment type="similarity">
    <text evidence="6">Belongs to the TDD superfamily. TSR3 family.</text>
</comment>
<dbReference type="GO" id="GO:0106388">
    <property type="term" value="F:rRNA small subunit aminocarboxypropyltransferase activity"/>
    <property type="evidence" value="ECO:0007669"/>
    <property type="project" value="UniProtKB-EC"/>
</dbReference>
<keyword evidence="3 6" id="KW-0698">rRNA processing</keyword>
<dbReference type="AlphaFoldDB" id="G0VIR5"/>
<feature type="compositionally biased region" description="Basic and acidic residues" evidence="7">
    <location>
        <begin position="32"/>
        <end position="46"/>
    </location>
</feature>
<dbReference type="GO" id="GO:0030490">
    <property type="term" value="P:maturation of SSU-rRNA"/>
    <property type="evidence" value="ECO:0007669"/>
    <property type="project" value="TreeGrafter"/>
</dbReference>
<feature type="domain" description="16S/18S rRNA aminocarboxypropyltransferase Tsr3 C-terminal" evidence="8">
    <location>
        <begin position="90"/>
        <end position="220"/>
    </location>
</feature>
<keyword evidence="5 6" id="KW-0949">S-adenosyl-L-methionine</keyword>
<evidence type="ECO:0000256" key="7">
    <source>
        <dbReference type="SAM" id="MobiDB-lite"/>
    </source>
</evidence>
<feature type="binding site" evidence="6">
    <location>
        <position position="143"/>
    </location>
    <ligand>
        <name>S-adenosyl-L-methionine</name>
        <dbReference type="ChEBI" id="CHEBI:59789"/>
    </ligand>
</feature>
<comment type="subcellular location">
    <subcellularLocation>
        <location evidence="6">Cytoplasm</location>
    </subcellularLocation>
    <subcellularLocation>
        <location evidence="6">Nucleus</location>
    </subcellularLocation>
</comment>
<feature type="region of interest" description="Disordered" evidence="7">
    <location>
        <begin position="1"/>
        <end position="47"/>
    </location>
</feature>
<dbReference type="PANTHER" id="PTHR20426:SF0">
    <property type="entry name" value="18S RRNA AMINOCARBOXYPROPYLTRANSFERASE"/>
    <property type="match status" value="1"/>
</dbReference>
<dbReference type="Pfam" id="PF04068">
    <property type="entry name" value="Fer4_RLI"/>
    <property type="match status" value="1"/>
</dbReference>
<evidence type="ECO:0000256" key="1">
    <source>
        <dbReference type="ARBA" id="ARBA00022490"/>
    </source>
</evidence>
<accession>G0VIR5</accession>
<protein>
    <recommendedName>
        <fullName evidence="6">18S rRNA aminocarboxypropyltransferase</fullName>
        <ecNumber evidence="6">2.5.1.157</ecNumber>
    </recommendedName>
</protein>
<evidence type="ECO:0000256" key="6">
    <source>
        <dbReference type="HAMAP-Rule" id="MF_03146"/>
    </source>
</evidence>